<dbReference type="Proteomes" id="UP001500962">
    <property type="component" value="Unassembled WGS sequence"/>
</dbReference>
<reference evidence="4" key="2">
    <citation type="submission" date="2022-04" db="EMBL/GenBank/DDBJ databases">
        <title>Sequencing and genomic assembly of Halococcus dombrowskii.</title>
        <authorList>
            <person name="Lim S.W."/>
            <person name="MacLea K.S."/>
        </authorList>
    </citation>
    <scope>NUCLEOTIDE SEQUENCE</scope>
    <source>
        <strain evidence="4">H4</strain>
        <plasmid evidence="4">unnamed3</plasmid>
    </source>
</reference>
<keyword evidence="1" id="KW-0812">Transmembrane</keyword>
<evidence type="ECO:0000313" key="5">
    <source>
        <dbReference type="Proteomes" id="UP000830542"/>
    </source>
</evidence>
<dbReference type="GeneID" id="71763803"/>
<dbReference type="Gene3D" id="1.10.287.70">
    <property type="match status" value="1"/>
</dbReference>
<keyword evidence="4" id="KW-0614">Plasmid</keyword>
<dbReference type="SUPFAM" id="SSF81324">
    <property type="entry name" value="Voltage-gated potassium channels"/>
    <property type="match status" value="1"/>
</dbReference>
<geneLocation type="plasmid" evidence="4 5">
    <name>unnamed3</name>
</geneLocation>
<dbReference type="AlphaFoldDB" id="A0AAV3SDG5"/>
<dbReference type="Gene3D" id="2.160.20.80">
    <property type="entry name" value="E3 ubiquitin-protein ligase SopA"/>
    <property type="match status" value="1"/>
</dbReference>
<dbReference type="EMBL" id="BAAADN010000013">
    <property type="protein sequence ID" value="GAA0454050.1"/>
    <property type="molecule type" value="Genomic_DNA"/>
</dbReference>
<dbReference type="SUPFAM" id="SSF141571">
    <property type="entry name" value="Pentapeptide repeat-like"/>
    <property type="match status" value="1"/>
</dbReference>
<dbReference type="Pfam" id="PF00805">
    <property type="entry name" value="Pentapeptide"/>
    <property type="match status" value="1"/>
</dbReference>
<dbReference type="InterPro" id="IPR001646">
    <property type="entry name" value="5peptide_repeat"/>
</dbReference>
<dbReference type="InterPro" id="IPR013099">
    <property type="entry name" value="K_chnl_dom"/>
</dbReference>
<evidence type="ECO:0000259" key="2">
    <source>
        <dbReference type="Pfam" id="PF07885"/>
    </source>
</evidence>
<evidence type="ECO:0000313" key="3">
    <source>
        <dbReference type="EMBL" id="GAA0454050.1"/>
    </source>
</evidence>
<feature type="domain" description="Potassium channel" evidence="2">
    <location>
        <begin position="292"/>
        <end position="344"/>
    </location>
</feature>
<dbReference type="KEGG" id="hdo:MUK72_18105"/>
<organism evidence="3 6">
    <name type="scientific">Halococcus dombrowskii</name>
    <dbReference type="NCBI Taxonomy" id="179637"/>
    <lineage>
        <taxon>Archaea</taxon>
        <taxon>Methanobacteriati</taxon>
        <taxon>Methanobacteriota</taxon>
        <taxon>Stenosarchaea group</taxon>
        <taxon>Halobacteria</taxon>
        <taxon>Halobacteriales</taxon>
        <taxon>Halococcaceae</taxon>
        <taxon>Halococcus</taxon>
    </lineage>
</organism>
<dbReference type="Proteomes" id="UP000830542">
    <property type="component" value="Plasmid unnamed3"/>
</dbReference>
<gene>
    <name evidence="3" type="ORF">GCM10008985_07250</name>
    <name evidence="4" type="ORF">MUK72_18105</name>
</gene>
<dbReference type="InterPro" id="IPR051082">
    <property type="entry name" value="Pentapeptide-BTB/POZ_domain"/>
</dbReference>
<evidence type="ECO:0000256" key="1">
    <source>
        <dbReference type="SAM" id="Phobius"/>
    </source>
</evidence>
<sequence length="345" mass="38340">MSETRCGYVEDVELLTDRGKACCWRPVNESGENCFWHDNTPKAAEAFDDRHDPGGRLDGADFRGADLVDTSWLRERSLVGADFTGATLRGADLSSTDLRRATFDRVDARRACFDKADVEGATFENADLRDASLNRAKLYRTGFTDVRLNRASNFGDQMVYEDLVDDADDRESRAATLEAASWTYRELRRLFKQDALPRRARACYLGEKNTRRRAAWARGEYLRALKLEGSRWVMRYGTSPTRVVTSSAVVMGCSGILYPLTGGLRTGSGTYAFEQPVMDILAATPGQLARVFYQGLYFSVVTFATLSYGDIQPIGAVARAIAGIESLLGSLLLALLLFVLTQRVR</sequence>
<proteinExistence type="predicted"/>
<keyword evidence="1" id="KW-1133">Transmembrane helix</keyword>
<keyword evidence="1" id="KW-0472">Membrane</keyword>
<reference evidence="3" key="1">
    <citation type="journal article" date="2014" name="Int. J. Syst. Evol. Microbiol.">
        <title>Complete genome sequence of Corynebacterium casei LMG S-19264T (=DSM 44701T), isolated from a smear-ripened cheese.</title>
        <authorList>
            <consortium name="US DOE Joint Genome Institute (JGI-PGF)"/>
            <person name="Walter F."/>
            <person name="Albersmeier A."/>
            <person name="Kalinowski J."/>
            <person name="Ruckert C."/>
        </authorList>
    </citation>
    <scope>NUCLEOTIDE SEQUENCE</scope>
    <source>
        <strain evidence="3">JCM 12289</strain>
    </source>
</reference>
<dbReference type="PANTHER" id="PTHR14136:SF17">
    <property type="entry name" value="BTB_POZ DOMAIN-CONTAINING PROTEIN KCTD9"/>
    <property type="match status" value="1"/>
</dbReference>
<accession>A0AAV3SDG5</accession>
<name>A0AAV3SDG5_HALDO</name>
<dbReference type="EMBL" id="CP095008">
    <property type="protein sequence ID" value="UOO97181.1"/>
    <property type="molecule type" value="Genomic_DNA"/>
</dbReference>
<evidence type="ECO:0000313" key="6">
    <source>
        <dbReference type="Proteomes" id="UP001500962"/>
    </source>
</evidence>
<dbReference type="PANTHER" id="PTHR14136">
    <property type="entry name" value="BTB_POZ DOMAIN-CONTAINING PROTEIN KCTD9"/>
    <property type="match status" value="1"/>
</dbReference>
<keyword evidence="5" id="KW-1185">Reference proteome</keyword>
<evidence type="ECO:0000313" key="4">
    <source>
        <dbReference type="EMBL" id="UOO97181.1"/>
    </source>
</evidence>
<reference evidence="3" key="3">
    <citation type="submission" date="2023-12" db="EMBL/GenBank/DDBJ databases">
        <authorList>
            <person name="Sun Q."/>
            <person name="Inoue M."/>
        </authorList>
    </citation>
    <scope>NUCLEOTIDE SEQUENCE</scope>
    <source>
        <strain evidence="3">JCM 12289</strain>
    </source>
</reference>
<dbReference type="RefSeq" id="WP_244706600.1">
    <property type="nucleotide sequence ID" value="NZ_BAAADN010000013.1"/>
</dbReference>
<protein>
    <submittedName>
        <fullName evidence="3">Ion channel</fullName>
    </submittedName>
    <submittedName>
        <fullName evidence="4">Pentapeptide repeat-containing protein</fullName>
    </submittedName>
</protein>
<dbReference type="Pfam" id="PF07885">
    <property type="entry name" value="Ion_trans_2"/>
    <property type="match status" value="1"/>
</dbReference>
<feature type="transmembrane region" description="Helical" evidence="1">
    <location>
        <begin position="320"/>
        <end position="340"/>
    </location>
</feature>